<evidence type="ECO:0000313" key="2">
    <source>
        <dbReference type="Proteomes" id="UP000186817"/>
    </source>
</evidence>
<sequence length="84" mass="9036">MNVTISPLELPGDLTSEQEAAISLLKHATLAAYAASEKFLAMSTDDLLAVLKSFWRLEALKAQQLAEENKELFKTAGGKECGAP</sequence>
<dbReference type="EMBL" id="LSRX01000444">
    <property type="protein sequence ID" value="OLP97139.1"/>
    <property type="molecule type" value="Genomic_DNA"/>
</dbReference>
<dbReference type="AlphaFoldDB" id="A0A1Q9DPP4"/>
<name>A0A1Q9DPP4_SYMMI</name>
<gene>
    <name evidence="1" type="ORF">AK812_SmicGene20553</name>
</gene>
<proteinExistence type="predicted"/>
<comment type="caution">
    <text evidence="1">The sequence shown here is derived from an EMBL/GenBank/DDBJ whole genome shotgun (WGS) entry which is preliminary data.</text>
</comment>
<evidence type="ECO:0000313" key="1">
    <source>
        <dbReference type="EMBL" id="OLP97139.1"/>
    </source>
</evidence>
<accession>A0A1Q9DPP4</accession>
<protein>
    <submittedName>
        <fullName evidence="1">Uncharacterized protein</fullName>
    </submittedName>
</protein>
<keyword evidence="2" id="KW-1185">Reference proteome</keyword>
<dbReference type="Proteomes" id="UP000186817">
    <property type="component" value="Unassembled WGS sequence"/>
</dbReference>
<organism evidence="1 2">
    <name type="scientific">Symbiodinium microadriaticum</name>
    <name type="common">Dinoflagellate</name>
    <name type="synonym">Zooxanthella microadriatica</name>
    <dbReference type="NCBI Taxonomy" id="2951"/>
    <lineage>
        <taxon>Eukaryota</taxon>
        <taxon>Sar</taxon>
        <taxon>Alveolata</taxon>
        <taxon>Dinophyceae</taxon>
        <taxon>Suessiales</taxon>
        <taxon>Symbiodiniaceae</taxon>
        <taxon>Symbiodinium</taxon>
    </lineage>
</organism>
<reference evidence="1 2" key="1">
    <citation type="submission" date="2016-02" db="EMBL/GenBank/DDBJ databases">
        <title>Genome analysis of coral dinoflagellate symbionts highlights evolutionary adaptations to a symbiotic lifestyle.</title>
        <authorList>
            <person name="Aranda M."/>
            <person name="Li Y."/>
            <person name="Liew Y.J."/>
            <person name="Baumgarten S."/>
            <person name="Simakov O."/>
            <person name="Wilson M."/>
            <person name="Piel J."/>
            <person name="Ashoor H."/>
            <person name="Bougouffa S."/>
            <person name="Bajic V.B."/>
            <person name="Ryu T."/>
            <person name="Ravasi T."/>
            <person name="Bayer T."/>
            <person name="Micklem G."/>
            <person name="Kim H."/>
            <person name="Bhak J."/>
            <person name="Lajeunesse T.C."/>
            <person name="Voolstra C.R."/>
        </authorList>
    </citation>
    <scope>NUCLEOTIDE SEQUENCE [LARGE SCALE GENOMIC DNA]</scope>
    <source>
        <strain evidence="1 2">CCMP2467</strain>
    </source>
</reference>